<keyword evidence="4" id="KW-1185">Reference proteome</keyword>
<dbReference type="InterPro" id="IPR013216">
    <property type="entry name" value="Methyltransf_11"/>
</dbReference>
<dbReference type="InterPro" id="IPR032371">
    <property type="entry name" value="DUF4873"/>
</dbReference>
<evidence type="ECO:0000313" key="3">
    <source>
        <dbReference type="EMBL" id="MDV6231054.1"/>
    </source>
</evidence>
<dbReference type="Gene3D" id="3.40.50.150">
    <property type="entry name" value="Vaccinia Virus protein VP39"/>
    <property type="match status" value="1"/>
</dbReference>
<dbReference type="CDD" id="cd02440">
    <property type="entry name" value="AdoMet_MTases"/>
    <property type="match status" value="1"/>
</dbReference>
<dbReference type="InterPro" id="IPR029063">
    <property type="entry name" value="SAM-dependent_MTases_sf"/>
</dbReference>
<name>A0ABU4AXW6_9NOCA</name>
<evidence type="ECO:0000259" key="1">
    <source>
        <dbReference type="Pfam" id="PF08241"/>
    </source>
</evidence>
<accession>A0ABU4AXW6</accession>
<dbReference type="SUPFAM" id="SSF53335">
    <property type="entry name" value="S-adenosyl-L-methionine-dependent methyltransferases"/>
    <property type="match status" value="1"/>
</dbReference>
<feature type="domain" description="DUF4873" evidence="2">
    <location>
        <begin position="9"/>
        <end position="101"/>
    </location>
</feature>
<organism evidence="3 4">
    <name type="scientific">Rhodococcus cercidiphylli</name>
    <dbReference type="NCBI Taxonomy" id="489916"/>
    <lineage>
        <taxon>Bacteria</taxon>
        <taxon>Bacillati</taxon>
        <taxon>Actinomycetota</taxon>
        <taxon>Actinomycetes</taxon>
        <taxon>Mycobacteriales</taxon>
        <taxon>Nocardiaceae</taxon>
        <taxon>Rhodococcus</taxon>
    </lineage>
</organism>
<gene>
    <name evidence="3" type="ORF">R3P95_10885</name>
</gene>
<dbReference type="Pfam" id="PF08241">
    <property type="entry name" value="Methyltransf_11"/>
    <property type="match status" value="1"/>
</dbReference>
<comment type="caution">
    <text evidence="3">The sequence shown here is derived from an EMBL/GenBank/DDBJ whole genome shotgun (WGS) entry which is preliminary data.</text>
</comment>
<dbReference type="EMBL" id="JAWLKE010000004">
    <property type="protein sequence ID" value="MDV6231054.1"/>
    <property type="molecule type" value="Genomic_DNA"/>
</dbReference>
<dbReference type="Pfam" id="PF16170">
    <property type="entry name" value="DUF4873"/>
    <property type="match status" value="1"/>
</dbReference>
<sequence length="377" mass="40395">MSDLSGKPDYRGPAVLAFDTPAAEFEVQIDLRGHSQPVDGIFRWYGRVRPHEELREFMDAAGSSRKGRLSTDSGEAAVLVSDVDFWGRYRLQGTGMPPYPVEPETDRDSDVGAIDAGTPSPESLPLQRALALIEPAELRGTADTTDGYVELLGGAPAPSPTAASRAMNNPAVASIYEKLWRPAGVAMMGVGGISMSAERAKAAADLRLSGDMRVLDVASGPGNFTRYLSNHLSGEGVAVGFDISEQMIRRAVRDNRGPHAAYVRGDARTLPFADNTFDAVCCFAALYLIPQPLDVVEELVRVLRPGGRIAIMTSYGRSAAPVKSVLGAVSGRLGVRMFEKDQFTSIFSAGGMTEIEQEVRGLAQFVSATNARASQRI</sequence>
<dbReference type="PANTHER" id="PTHR43591">
    <property type="entry name" value="METHYLTRANSFERASE"/>
    <property type="match status" value="1"/>
</dbReference>
<proteinExistence type="predicted"/>
<dbReference type="Proteomes" id="UP001185899">
    <property type="component" value="Unassembled WGS sequence"/>
</dbReference>
<feature type="domain" description="Methyltransferase type 11" evidence="1">
    <location>
        <begin position="215"/>
        <end position="311"/>
    </location>
</feature>
<dbReference type="RefSeq" id="WP_317548363.1">
    <property type="nucleotide sequence ID" value="NZ_JAWLKE010000004.1"/>
</dbReference>
<evidence type="ECO:0000313" key="4">
    <source>
        <dbReference type="Proteomes" id="UP001185899"/>
    </source>
</evidence>
<reference evidence="3 4" key="1">
    <citation type="submission" date="2023-10" db="EMBL/GenBank/DDBJ databases">
        <title>Development of a sustainable strategy for remediation of hydrocarbon-contaminated territories based on the waste exchange concept.</title>
        <authorList>
            <person name="Krivoruchko A."/>
        </authorList>
    </citation>
    <scope>NUCLEOTIDE SEQUENCE [LARGE SCALE GENOMIC DNA]</scope>
    <source>
        <strain evidence="3 4">IEGM 1322</strain>
    </source>
</reference>
<evidence type="ECO:0000259" key="2">
    <source>
        <dbReference type="Pfam" id="PF16170"/>
    </source>
</evidence>
<protein>
    <submittedName>
        <fullName evidence="3">DUF4873 domain-containing protein</fullName>
    </submittedName>
</protein>